<dbReference type="GO" id="GO:0016829">
    <property type="term" value="F:lyase activity"/>
    <property type="evidence" value="ECO:0007669"/>
    <property type="project" value="UniProtKB-KW"/>
</dbReference>
<comment type="subcellular location">
    <subcellularLocation>
        <location evidence="5">Nucleus</location>
    </subcellularLocation>
</comment>
<proteinExistence type="inferred from homology"/>
<keyword evidence="1 5" id="KW-0540">Nuclease</keyword>
<comment type="function">
    <text evidence="5">Phosphodiesterase responsible for the U6 snRNA 3' end processing. Acts as an exoribonuclease (RNase) responsible for trimming the poly(U) tract of the last nucleotides in the pre-U6 snRNA molecule, leading to the formation of mature U6 snRNA.</text>
</comment>
<feature type="region of interest" description="Disordered" evidence="6">
    <location>
        <begin position="1"/>
        <end position="80"/>
    </location>
</feature>
<protein>
    <recommendedName>
        <fullName evidence="5">U6 snRNA phosphodiesterase</fullName>
        <ecNumber evidence="5">3.1.4.-</ecNumber>
    </recommendedName>
</protein>
<dbReference type="Pfam" id="PF09749">
    <property type="entry name" value="HVSL"/>
    <property type="match status" value="1"/>
</dbReference>
<keyword evidence="2 5" id="KW-0378">Hydrolase</keyword>
<dbReference type="Gene3D" id="3.90.1140.10">
    <property type="entry name" value="Cyclic phosphodiesterase"/>
    <property type="match status" value="1"/>
</dbReference>
<keyword evidence="4 5" id="KW-0539">Nucleus</keyword>
<name>A0AA38RNZ7_9PEZI</name>
<dbReference type="Proteomes" id="UP001174694">
    <property type="component" value="Unassembled WGS sequence"/>
</dbReference>
<reference evidence="7" key="1">
    <citation type="submission" date="2022-07" db="EMBL/GenBank/DDBJ databases">
        <title>Fungi with potential for degradation of polypropylene.</title>
        <authorList>
            <person name="Gostincar C."/>
        </authorList>
    </citation>
    <scope>NUCLEOTIDE SEQUENCE</scope>
    <source>
        <strain evidence="7">EXF-13308</strain>
    </source>
</reference>
<evidence type="ECO:0000256" key="6">
    <source>
        <dbReference type="SAM" id="MobiDB-lite"/>
    </source>
</evidence>
<evidence type="ECO:0000256" key="5">
    <source>
        <dbReference type="HAMAP-Rule" id="MF_03040"/>
    </source>
</evidence>
<comment type="caution">
    <text evidence="7">The sequence shown here is derived from an EMBL/GenBank/DDBJ whole genome shotgun (WGS) entry which is preliminary data.</text>
</comment>
<evidence type="ECO:0000256" key="3">
    <source>
        <dbReference type="ARBA" id="ARBA00023239"/>
    </source>
</evidence>
<dbReference type="EMBL" id="JANBVO010000005">
    <property type="protein sequence ID" value="KAJ9151761.1"/>
    <property type="molecule type" value="Genomic_DNA"/>
</dbReference>
<dbReference type="AlphaFoldDB" id="A0AA38RNZ7"/>
<dbReference type="GO" id="GO:0005634">
    <property type="term" value="C:nucleus"/>
    <property type="evidence" value="ECO:0007669"/>
    <property type="project" value="UniProtKB-SubCell"/>
</dbReference>
<gene>
    <name evidence="5" type="primary">USB1</name>
    <name evidence="7" type="ORF">NKR23_g2710</name>
</gene>
<dbReference type="HAMAP" id="MF_03040">
    <property type="entry name" value="USB1"/>
    <property type="match status" value="1"/>
</dbReference>
<keyword evidence="3" id="KW-0456">Lyase</keyword>
<sequence>MAPLVDYSDSDSDSHTGTGPAAKPPGDDTPLPAKKRRVSSSSASALPPLPPSFHDLYASTVRPSTTDDPSLHQGRRRQIPHLPGHWPSHVYVEWLPPPPAHDTLCGLLSTLEAELPAPAGDGVDEGTGKRLLLHSFLTSDLGASLPLHVSLSRPFVLRTEERAGFLEGLADGVRASGVAPFALACTTLAWHRSPESNRSFLVLRVRSRERDLSREQTEMQAGVEEGGRRAPNAELSVLLARCNRLVVEHNQPALYAGAGAETDGRPIWDAFHISIAWSFAEPTDEVRERTAAVFARSEVRDAVRGIVVDVDCVKAKIGNAVTNIPLKGRGRAAGGDERRRSLFGI</sequence>
<dbReference type="GO" id="GO:1990838">
    <property type="term" value="F:poly(U)-specific exoribonuclease activity, producing 3' uridine cyclic phosphate ends"/>
    <property type="evidence" value="ECO:0007669"/>
    <property type="project" value="UniProtKB-UniRule"/>
</dbReference>
<dbReference type="InterPro" id="IPR027521">
    <property type="entry name" value="Usb1"/>
</dbReference>
<evidence type="ECO:0000256" key="1">
    <source>
        <dbReference type="ARBA" id="ARBA00022722"/>
    </source>
</evidence>
<dbReference type="PANTHER" id="PTHR13522:SF3">
    <property type="entry name" value="U6 SNRNA PHOSPHODIESTERASE 1"/>
    <property type="match status" value="1"/>
</dbReference>
<feature type="active site" description="Proton donor/acceptor" evidence="5">
    <location>
        <position position="272"/>
    </location>
</feature>
<evidence type="ECO:0000256" key="2">
    <source>
        <dbReference type="ARBA" id="ARBA00022801"/>
    </source>
</evidence>
<dbReference type="GO" id="GO:0034477">
    <property type="term" value="P:U6 snRNA 3'-end processing"/>
    <property type="evidence" value="ECO:0007669"/>
    <property type="project" value="UniProtKB-UniRule"/>
</dbReference>
<feature type="active site" description="Proton donor/acceptor" evidence="5">
    <location>
        <position position="148"/>
    </location>
</feature>
<organism evidence="7 8">
    <name type="scientific">Pleurostoma richardsiae</name>
    <dbReference type="NCBI Taxonomy" id="41990"/>
    <lineage>
        <taxon>Eukaryota</taxon>
        <taxon>Fungi</taxon>
        <taxon>Dikarya</taxon>
        <taxon>Ascomycota</taxon>
        <taxon>Pezizomycotina</taxon>
        <taxon>Sordariomycetes</taxon>
        <taxon>Sordariomycetidae</taxon>
        <taxon>Calosphaeriales</taxon>
        <taxon>Pleurostomataceae</taxon>
        <taxon>Pleurostoma</taxon>
    </lineage>
</organism>
<dbReference type="EC" id="3.1.4.-" evidence="5"/>
<accession>A0AA38RNZ7</accession>
<dbReference type="PANTHER" id="PTHR13522">
    <property type="entry name" value="U6 SNRNA PHOSPHODIESTERASE 1"/>
    <property type="match status" value="1"/>
</dbReference>
<evidence type="ECO:0000313" key="8">
    <source>
        <dbReference type="Proteomes" id="UP001174694"/>
    </source>
</evidence>
<evidence type="ECO:0000256" key="4">
    <source>
        <dbReference type="ARBA" id="ARBA00023242"/>
    </source>
</evidence>
<comment type="similarity">
    <text evidence="5">Belongs to the 2H phosphoesterase superfamily. USB1 family.</text>
</comment>
<evidence type="ECO:0000313" key="7">
    <source>
        <dbReference type="EMBL" id="KAJ9151761.1"/>
    </source>
</evidence>
<keyword evidence="8" id="KW-1185">Reference proteome</keyword>